<reference evidence="3" key="1">
    <citation type="journal article" date="2014" name="Proc. Natl. Acad. Sci. U.S.A.">
        <title>Extensive sampling of basidiomycete genomes demonstrates inadequacy of the white-rot/brown-rot paradigm for wood decay fungi.</title>
        <authorList>
            <person name="Riley R."/>
            <person name="Salamov A.A."/>
            <person name="Brown D.W."/>
            <person name="Nagy L.G."/>
            <person name="Floudas D."/>
            <person name="Held B.W."/>
            <person name="Levasseur A."/>
            <person name="Lombard V."/>
            <person name="Morin E."/>
            <person name="Otillar R."/>
            <person name="Lindquist E.A."/>
            <person name="Sun H."/>
            <person name="LaButti K.M."/>
            <person name="Schmutz J."/>
            <person name="Jabbour D."/>
            <person name="Luo H."/>
            <person name="Baker S.E."/>
            <person name="Pisabarro A.G."/>
            <person name="Walton J.D."/>
            <person name="Blanchette R.A."/>
            <person name="Henrissat B."/>
            <person name="Martin F."/>
            <person name="Cullen D."/>
            <person name="Hibbett D.S."/>
            <person name="Grigoriev I.V."/>
        </authorList>
    </citation>
    <scope>NUCLEOTIDE SEQUENCE [LARGE SCALE GENOMIC DNA]</scope>
    <source>
        <strain evidence="3">CBS 339.88</strain>
    </source>
</reference>
<accession>A0A067TB66</accession>
<gene>
    <name evidence="2" type="ORF">GALMADRAFT_243691</name>
</gene>
<feature type="region of interest" description="Disordered" evidence="1">
    <location>
        <begin position="257"/>
        <end position="278"/>
    </location>
</feature>
<dbReference type="EMBL" id="KL142373">
    <property type="protein sequence ID" value="KDR79592.1"/>
    <property type="molecule type" value="Genomic_DNA"/>
</dbReference>
<keyword evidence="3" id="KW-1185">Reference proteome</keyword>
<protein>
    <submittedName>
        <fullName evidence="2">Uncharacterized protein</fullName>
    </submittedName>
</protein>
<evidence type="ECO:0000313" key="3">
    <source>
        <dbReference type="Proteomes" id="UP000027222"/>
    </source>
</evidence>
<name>A0A067TB66_GALM3</name>
<dbReference type="Proteomes" id="UP000027222">
    <property type="component" value="Unassembled WGS sequence"/>
</dbReference>
<proteinExistence type="predicted"/>
<evidence type="ECO:0000256" key="1">
    <source>
        <dbReference type="SAM" id="MobiDB-lite"/>
    </source>
</evidence>
<dbReference type="OrthoDB" id="3014753at2759"/>
<feature type="compositionally biased region" description="Basic and acidic residues" evidence="1">
    <location>
        <begin position="257"/>
        <end position="266"/>
    </location>
</feature>
<dbReference type="HOGENOM" id="CLU_092855_0_0_1"/>
<organism evidence="2 3">
    <name type="scientific">Galerina marginata (strain CBS 339.88)</name>
    <dbReference type="NCBI Taxonomy" id="685588"/>
    <lineage>
        <taxon>Eukaryota</taxon>
        <taxon>Fungi</taxon>
        <taxon>Dikarya</taxon>
        <taxon>Basidiomycota</taxon>
        <taxon>Agaricomycotina</taxon>
        <taxon>Agaricomycetes</taxon>
        <taxon>Agaricomycetidae</taxon>
        <taxon>Agaricales</taxon>
        <taxon>Agaricineae</taxon>
        <taxon>Strophariaceae</taxon>
        <taxon>Galerina</taxon>
    </lineage>
</organism>
<sequence length="278" mass="31470">MRGRNLLTGVAPTYQPFPPPPDLPVVPQPVKYGFFAYSSTGLTIMNYRPKRPSELLAAITEQYEEQKLDRFGRAVRGGPGKKKGKPFFQAHLIWYGLEFAGDDSRDELEAKLWDAMSARPLPTLPDETFKAEEEMREMWVNSAAVEHDRVLNLLLQQGHTVYTSETLAELTGADSLTDDFFDDPKKFFETHFPAGVSPQHVVVLMNVDEVAEIQVWEWACDAYGLRVEKVENDRGRGRDRGCFPDFVIGKNGRAVKQKADEIRQENGRGAASARFRPY</sequence>
<dbReference type="AlphaFoldDB" id="A0A067TB66"/>
<evidence type="ECO:0000313" key="2">
    <source>
        <dbReference type="EMBL" id="KDR79592.1"/>
    </source>
</evidence>